<organism evidence="2 3">
    <name type="scientific">Chaetomium fimeti</name>
    <dbReference type="NCBI Taxonomy" id="1854472"/>
    <lineage>
        <taxon>Eukaryota</taxon>
        <taxon>Fungi</taxon>
        <taxon>Dikarya</taxon>
        <taxon>Ascomycota</taxon>
        <taxon>Pezizomycotina</taxon>
        <taxon>Sordariomycetes</taxon>
        <taxon>Sordariomycetidae</taxon>
        <taxon>Sordariales</taxon>
        <taxon>Chaetomiaceae</taxon>
        <taxon>Chaetomium</taxon>
    </lineage>
</organism>
<gene>
    <name evidence="2" type="ORF">B0H64DRAFT_474703</name>
</gene>
<keyword evidence="1" id="KW-0732">Signal</keyword>
<protein>
    <recommendedName>
        <fullName evidence="4">Secreted protein</fullName>
    </recommendedName>
</protein>
<feature type="chain" id="PRO_5042004623" description="Secreted protein" evidence="1">
    <location>
        <begin position="22"/>
        <end position="208"/>
    </location>
</feature>
<comment type="caution">
    <text evidence="2">The sequence shown here is derived from an EMBL/GenBank/DDBJ whole genome shotgun (WGS) entry which is preliminary data.</text>
</comment>
<dbReference type="GeneID" id="87845014"/>
<reference evidence="2" key="1">
    <citation type="journal article" date="2023" name="Mol. Phylogenet. Evol.">
        <title>Genome-scale phylogeny and comparative genomics of the fungal order Sordariales.</title>
        <authorList>
            <person name="Hensen N."/>
            <person name="Bonometti L."/>
            <person name="Westerberg I."/>
            <person name="Brannstrom I.O."/>
            <person name="Guillou S."/>
            <person name="Cros-Aarteil S."/>
            <person name="Calhoun S."/>
            <person name="Haridas S."/>
            <person name="Kuo A."/>
            <person name="Mondo S."/>
            <person name="Pangilinan J."/>
            <person name="Riley R."/>
            <person name="LaButti K."/>
            <person name="Andreopoulos B."/>
            <person name="Lipzen A."/>
            <person name="Chen C."/>
            <person name="Yan M."/>
            <person name="Daum C."/>
            <person name="Ng V."/>
            <person name="Clum A."/>
            <person name="Steindorff A."/>
            <person name="Ohm R.A."/>
            <person name="Martin F."/>
            <person name="Silar P."/>
            <person name="Natvig D.O."/>
            <person name="Lalanne C."/>
            <person name="Gautier V."/>
            <person name="Ament-Velasquez S.L."/>
            <person name="Kruys A."/>
            <person name="Hutchinson M.I."/>
            <person name="Powell A.J."/>
            <person name="Barry K."/>
            <person name="Miller A.N."/>
            <person name="Grigoriev I.V."/>
            <person name="Debuchy R."/>
            <person name="Gladieux P."/>
            <person name="Hiltunen Thoren M."/>
            <person name="Johannesson H."/>
        </authorList>
    </citation>
    <scope>NUCLEOTIDE SEQUENCE</scope>
    <source>
        <strain evidence="2">CBS 168.71</strain>
    </source>
</reference>
<dbReference type="RefSeq" id="XP_062659313.1">
    <property type="nucleotide sequence ID" value="XM_062808066.1"/>
</dbReference>
<dbReference type="PANTHER" id="PTHR35605">
    <property type="entry name" value="ECP2 EFFECTOR PROTEIN DOMAIN-CONTAINING PROTEIN-RELATED"/>
    <property type="match status" value="1"/>
</dbReference>
<proteinExistence type="predicted"/>
<name>A0AAE0HGB8_9PEZI</name>
<reference evidence="2" key="2">
    <citation type="submission" date="2023-06" db="EMBL/GenBank/DDBJ databases">
        <authorList>
            <consortium name="Lawrence Berkeley National Laboratory"/>
            <person name="Haridas S."/>
            <person name="Hensen N."/>
            <person name="Bonometti L."/>
            <person name="Westerberg I."/>
            <person name="Brannstrom I.O."/>
            <person name="Guillou S."/>
            <person name="Cros-Aarteil S."/>
            <person name="Calhoun S."/>
            <person name="Kuo A."/>
            <person name="Mondo S."/>
            <person name="Pangilinan J."/>
            <person name="Riley R."/>
            <person name="Labutti K."/>
            <person name="Andreopoulos B."/>
            <person name="Lipzen A."/>
            <person name="Chen C."/>
            <person name="Yanf M."/>
            <person name="Daum C."/>
            <person name="Ng V."/>
            <person name="Clum A."/>
            <person name="Steindorff A."/>
            <person name="Ohm R."/>
            <person name="Martin F."/>
            <person name="Silar P."/>
            <person name="Natvig D."/>
            <person name="Lalanne C."/>
            <person name="Gautier V."/>
            <person name="Ament-Velasquez S.L."/>
            <person name="Kruys A."/>
            <person name="Hutchinson M.I."/>
            <person name="Powell A.J."/>
            <person name="Barry K."/>
            <person name="Miller A.N."/>
            <person name="Grigoriev I.V."/>
            <person name="Debuchy R."/>
            <person name="Gladieux P."/>
            <person name="Thoren M.H."/>
            <person name="Johannesson H."/>
        </authorList>
    </citation>
    <scope>NUCLEOTIDE SEQUENCE</scope>
    <source>
        <strain evidence="2">CBS 168.71</strain>
    </source>
</reference>
<evidence type="ECO:0000313" key="3">
    <source>
        <dbReference type="Proteomes" id="UP001278766"/>
    </source>
</evidence>
<dbReference type="EMBL" id="JAUEPN010000004">
    <property type="protein sequence ID" value="KAK3295799.1"/>
    <property type="molecule type" value="Genomic_DNA"/>
</dbReference>
<accession>A0AAE0HGB8</accession>
<dbReference type="PANTHER" id="PTHR35605:SF1">
    <property type="entry name" value="ECP2 EFFECTOR PROTEIN DOMAIN-CONTAINING PROTEIN-RELATED"/>
    <property type="match status" value="1"/>
</dbReference>
<dbReference type="Proteomes" id="UP001278766">
    <property type="component" value="Unassembled WGS sequence"/>
</dbReference>
<sequence>MASTTLRSIVLASAFAAVAVAAPVANESPIEGYAIVPATWELDGPDGQVIQLNGTVQEVVAQLDVIVPNSRNKLIADIATASASAAEASTLERRYDEESLHCFVSPWGNGYVDSIQDGINYLNNVPGRPWHNPGPGNCARVSCSYRSAIYWCNDNRFRKELNSFKDIAHGADRIKNTCRRQDGVGSLVTNGQIFYTDGWNVIVRSDSC</sequence>
<evidence type="ECO:0008006" key="4">
    <source>
        <dbReference type="Google" id="ProtNLM"/>
    </source>
</evidence>
<keyword evidence="3" id="KW-1185">Reference proteome</keyword>
<evidence type="ECO:0000313" key="2">
    <source>
        <dbReference type="EMBL" id="KAK3295799.1"/>
    </source>
</evidence>
<dbReference type="AlphaFoldDB" id="A0AAE0HGB8"/>
<evidence type="ECO:0000256" key="1">
    <source>
        <dbReference type="SAM" id="SignalP"/>
    </source>
</evidence>
<feature type="signal peptide" evidence="1">
    <location>
        <begin position="1"/>
        <end position="21"/>
    </location>
</feature>